<evidence type="ECO:0000313" key="2">
    <source>
        <dbReference type="EMBL" id="CAE2318206.1"/>
    </source>
</evidence>
<organism evidence="2">
    <name type="scientific">Guillardia theta</name>
    <name type="common">Cryptophyte</name>
    <name type="synonym">Cryptomonas phi</name>
    <dbReference type="NCBI Taxonomy" id="55529"/>
    <lineage>
        <taxon>Eukaryota</taxon>
        <taxon>Cryptophyceae</taxon>
        <taxon>Pyrenomonadales</taxon>
        <taxon>Geminigeraceae</taxon>
        <taxon>Guillardia</taxon>
    </lineage>
</organism>
<protein>
    <recommendedName>
        <fullName evidence="3">Methyltransferase</fullName>
    </recommendedName>
</protein>
<feature type="transmembrane region" description="Helical" evidence="1">
    <location>
        <begin position="14"/>
        <end position="31"/>
    </location>
</feature>
<evidence type="ECO:0008006" key="3">
    <source>
        <dbReference type="Google" id="ProtNLM"/>
    </source>
</evidence>
<evidence type="ECO:0000256" key="1">
    <source>
        <dbReference type="SAM" id="Phobius"/>
    </source>
</evidence>
<keyword evidence="1" id="KW-1133">Transmembrane helix</keyword>
<keyword evidence="1" id="KW-0472">Membrane</keyword>
<name>A0A7S4L865_GUITH</name>
<dbReference type="EMBL" id="HBKN01032852">
    <property type="protein sequence ID" value="CAE2318206.1"/>
    <property type="molecule type" value="Transcribed_RNA"/>
</dbReference>
<reference evidence="2" key="1">
    <citation type="submission" date="2021-01" db="EMBL/GenBank/DDBJ databases">
        <authorList>
            <person name="Corre E."/>
            <person name="Pelletier E."/>
            <person name="Niang G."/>
            <person name="Scheremetjew M."/>
            <person name="Finn R."/>
            <person name="Kale V."/>
            <person name="Holt S."/>
            <person name="Cochrane G."/>
            <person name="Meng A."/>
            <person name="Brown T."/>
            <person name="Cohen L."/>
        </authorList>
    </citation>
    <scope>NUCLEOTIDE SEQUENCE</scope>
    <source>
        <strain evidence="2">CCMP 2712</strain>
    </source>
</reference>
<proteinExistence type="predicted"/>
<sequence>MVPGNITSRFARNHSVPVFFIVSFCLILAFSKLPKHGSRFLVYKSEFYSTTIDSLKHLKEINEKLIGPAEYGLGCPTKCGCPQTRVDCPRHYNISDIEDSARFEVSPQLYSFLEKMLNDRHSASRKLCLGLNDSVSGTGGWCLQPGKLWSIVTPEGYVIPGPTRHVKASQQVLLALKRLILTENITSLYDFGAGVGQYGCELLKFFPKLDYQAFDGAGNVQEYTNGFVRFLDLTIPFNLPIKEWVVSLEVGEHVPSRFEGVVIRNLHRHNCKGIVLSWAILGQGGHNHINNHGNDYIEAIFRDLKYFRDFRSERMFRKASDNYDWFTRTSMVFRRHKSSC</sequence>
<accession>A0A7S4L865</accession>
<keyword evidence="1" id="KW-0812">Transmembrane</keyword>
<dbReference type="AlphaFoldDB" id="A0A7S4L865"/>
<dbReference type="OMA" id="FDWINAR"/>
<gene>
    <name evidence="2" type="ORF">GTHE00462_LOCUS25561</name>
</gene>